<sequence>MTGVRSRIGLVVVLLLILIPAVYVLADEAYIDSDRFTVNTAEIDGDIQFTDVTGCSVRMQVTNHGDDFEGTLKILRYESTDGSYVSAVGRTVHIKSGETQDIYLKLSNIAYDGTPYHVPLRVDFLDKDGQLLCQKITDFQVSPDITTKVAAGVYTDDAQKLAVIDQSRFKYETTNISGDITMKSRQMTDEELANIKQLNINLLILDKAVPESTWENVSEWIMCGGHAMMEKACCQNMIHKMPDDNGLVDWGKGRILVYDASEWNGIMFLKSVRNLFGTDGIHALIAGDYSGYYWNVQTILNYDIASKLPPVTIYFVILLIYILCIGPAVYMILKKRDKREYMWLWIPCLAVLFSVIVYKAGSSVRYAEPFIRYYSVVDITEEANIEQTKLVLISPNKGRSVFSIDSQYNLKLLNDMYLLYDDQNDRLKTLKEKFGDAEYDMAMSVSDTRTDVMVNSAATFDEEHFSNERILKSEGGIDVDAAYYRGELTGTVTNTTPWNLHDAFIIHKGLLFQLGDLDAGQTITLDHLKEAQLVKSRNDVLDTWEMKNEGNTAAVSAVMSDLIGNITSASSMTLADDIVGGFSMDYDIGVQISEDIASVDGITLIKEKTAIADSGSGWATQALIGPEEPESEEELYAYDTDSYMIYGTDMLNVSYVVERLSGELYLKWLNPDAGMSVSFYNLSTGVYDTVFRDSDEMAEDDLKNYIAKDGKIKAHVQAADANEDHYMPVFTVSGGEEND</sequence>
<keyword evidence="1" id="KW-1133">Transmembrane helix</keyword>
<proteinExistence type="predicted"/>
<feature type="transmembrane region" description="Helical" evidence="1">
    <location>
        <begin position="311"/>
        <end position="333"/>
    </location>
</feature>
<gene>
    <name evidence="2" type="ORF">DW070_06940</name>
</gene>
<dbReference type="AlphaFoldDB" id="A0A3E2TP56"/>
<keyword evidence="1" id="KW-0472">Membrane</keyword>
<keyword evidence="1" id="KW-0812">Transmembrane</keyword>
<accession>A0A3E2TP56</accession>
<dbReference type="EMBL" id="QVEP01000012">
    <property type="protein sequence ID" value="RGB80276.1"/>
    <property type="molecule type" value="Genomic_DNA"/>
</dbReference>
<name>A0A3E2TP56_9FIRM</name>
<evidence type="ECO:0000313" key="3">
    <source>
        <dbReference type="Proteomes" id="UP000260773"/>
    </source>
</evidence>
<dbReference type="RefSeq" id="WP_117527969.1">
    <property type="nucleotide sequence ID" value="NZ_JAQENQ010000001.1"/>
</dbReference>
<protein>
    <submittedName>
        <fullName evidence="2">Uncharacterized protein</fullName>
    </submittedName>
</protein>
<evidence type="ECO:0000256" key="1">
    <source>
        <dbReference type="SAM" id="Phobius"/>
    </source>
</evidence>
<evidence type="ECO:0000313" key="2">
    <source>
        <dbReference type="EMBL" id="RGB80276.1"/>
    </source>
</evidence>
<reference evidence="2 3" key="1">
    <citation type="submission" date="2018-08" db="EMBL/GenBank/DDBJ databases">
        <title>A genome reference for cultivated species of the human gut microbiota.</title>
        <authorList>
            <person name="Zou Y."/>
            <person name="Xue W."/>
            <person name="Luo G."/>
        </authorList>
    </citation>
    <scope>NUCLEOTIDE SEQUENCE [LARGE SCALE GENOMIC DNA]</scope>
    <source>
        <strain evidence="2 3">AF45-17</strain>
    </source>
</reference>
<organism evidence="2 3">
    <name type="scientific">Coprococcus catus</name>
    <dbReference type="NCBI Taxonomy" id="116085"/>
    <lineage>
        <taxon>Bacteria</taxon>
        <taxon>Bacillati</taxon>
        <taxon>Bacillota</taxon>
        <taxon>Clostridia</taxon>
        <taxon>Lachnospirales</taxon>
        <taxon>Lachnospiraceae</taxon>
        <taxon>Coprococcus</taxon>
    </lineage>
</organism>
<feature type="transmembrane region" description="Helical" evidence="1">
    <location>
        <begin position="342"/>
        <end position="361"/>
    </location>
</feature>
<dbReference type="Proteomes" id="UP000260773">
    <property type="component" value="Unassembled WGS sequence"/>
</dbReference>
<comment type="caution">
    <text evidence="2">The sequence shown here is derived from an EMBL/GenBank/DDBJ whole genome shotgun (WGS) entry which is preliminary data.</text>
</comment>